<protein>
    <recommendedName>
        <fullName evidence="9">MYND-type domain-containing protein</fullName>
    </recommendedName>
</protein>
<name>A0A8J2WQC8_9CRUS</name>
<dbReference type="InterPro" id="IPR024119">
    <property type="entry name" value="TF_DEAF-1"/>
</dbReference>
<dbReference type="Pfam" id="PF01753">
    <property type="entry name" value="zf-MYND"/>
    <property type="match status" value="1"/>
</dbReference>
<evidence type="ECO:0000256" key="3">
    <source>
        <dbReference type="ARBA" id="ARBA00022833"/>
    </source>
</evidence>
<evidence type="ECO:0000313" key="11">
    <source>
        <dbReference type="Proteomes" id="UP000789390"/>
    </source>
</evidence>
<dbReference type="GO" id="GO:0005634">
    <property type="term" value="C:nucleus"/>
    <property type="evidence" value="ECO:0007669"/>
    <property type="project" value="TreeGrafter"/>
</dbReference>
<keyword evidence="11" id="KW-1185">Reference proteome</keyword>
<keyword evidence="5" id="KW-0238">DNA-binding</keyword>
<evidence type="ECO:0000256" key="1">
    <source>
        <dbReference type="ARBA" id="ARBA00022723"/>
    </source>
</evidence>
<dbReference type="SUPFAM" id="SSF144232">
    <property type="entry name" value="HIT/MYND zinc finger-like"/>
    <property type="match status" value="1"/>
</dbReference>
<dbReference type="EMBL" id="CAKKLH010000277">
    <property type="protein sequence ID" value="CAH0107545.1"/>
    <property type="molecule type" value="Genomic_DNA"/>
</dbReference>
<gene>
    <name evidence="10" type="ORF">DGAL_LOCUS10865</name>
</gene>
<proteinExistence type="predicted"/>
<accession>A0A8J2WQC8</accession>
<evidence type="ECO:0000256" key="2">
    <source>
        <dbReference type="ARBA" id="ARBA00022771"/>
    </source>
</evidence>
<dbReference type="Proteomes" id="UP000789390">
    <property type="component" value="Unassembled WGS sequence"/>
</dbReference>
<dbReference type="GO" id="GO:0008270">
    <property type="term" value="F:zinc ion binding"/>
    <property type="evidence" value="ECO:0007669"/>
    <property type="project" value="UniProtKB-KW"/>
</dbReference>
<keyword evidence="6" id="KW-0804">Transcription</keyword>
<evidence type="ECO:0000259" key="9">
    <source>
        <dbReference type="PROSITE" id="PS50865"/>
    </source>
</evidence>
<dbReference type="PANTHER" id="PTHR10237">
    <property type="entry name" value="DEFORMED EPIDERMAL AUTOREGULATORY FACTOR 1 HOMOLOG SUPPRESSIN"/>
    <property type="match status" value="1"/>
</dbReference>
<reference evidence="10" key="1">
    <citation type="submission" date="2021-11" db="EMBL/GenBank/DDBJ databases">
        <authorList>
            <person name="Schell T."/>
        </authorList>
    </citation>
    <scope>NUCLEOTIDE SEQUENCE</scope>
    <source>
        <strain evidence="10">M5</strain>
    </source>
</reference>
<evidence type="ECO:0000313" key="10">
    <source>
        <dbReference type="EMBL" id="CAH0107545.1"/>
    </source>
</evidence>
<keyword evidence="7" id="KW-0539">Nucleus</keyword>
<dbReference type="InterPro" id="IPR002893">
    <property type="entry name" value="Znf_MYND"/>
</dbReference>
<dbReference type="AlphaFoldDB" id="A0A8J2WQC8"/>
<dbReference type="GO" id="GO:0000981">
    <property type="term" value="F:DNA-binding transcription factor activity, RNA polymerase II-specific"/>
    <property type="evidence" value="ECO:0007669"/>
    <property type="project" value="TreeGrafter"/>
</dbReference>
<evidence type="ECO:0000256" key="7">
    <source>
        <dbReference type="ARBA" id="ARBA00023242"/>
    </source>
</evidence>
<dbReference type="OrthoDB" id="10023235at2759"/>
<dbReference type="GO" id="GO:0003677">
    <property type="term" value="F:DNA binding"/>
    <property type="evidence" value="ECO:0007669"/>
    <property type="project" value="UniProtKB-KW"/>
</dbReference>
<feature type="domain" description="MYND-type" evidence="9">
    <location>
        <begin position="416"/>
        <end position="454"/>
    </location>
</feature>
<keyword evidence="1" id="KW-0479">Metal-binding</keyword>
<organism evidence="10 11">
    <name type="scientific">Daphnia galeata</name>
    <dbReference type="NCBI Taxonomy" id="27404"/>
    <lineage>
        <taxon>Eukaryota</taxon>
        <taxon>Metazoa</taxon>
        <taxon>Ecdysozoa</taxon>
        <taxon>Arthropoda</taxon>
        <taxon>Crustacea</taxon>
        <taxon>Branchiopoda</taxon>
        <taxon>Diplostraca</taxon>
        <taxon>Cladocera</taxon>
        <taxon>Anomopoda</taxon>
        <taxon>Daphniidae</taxon>
        <taxon>Daphnia</taxon>
    </lineage>
</organism>
<evidence type="ECO:0000256" key="4">
    <source>
        <dbReference type="ARBA" id="ARBA00023015"/>
    </source>
</evidence>
<keyword evidence="2 8" id="KW-0863">Zinc-finger</keyword>
<dbReference type="PROSITE" id="PS50865">
    <property type="entry name" value="ZF_MYND_2"/>
    <property type="match status" value="1"/>
</dbReference>
<evidence type="ECO:0000256" key="5">
    <source>
        <dbReference type="ARBA" id="ARBA00023125"/>
    </source>
</evidence>
<dbReference type="Gene3D" id="6.10.140.2220">
    <property type="match status" value="1"/>
</dbReference>
<evidence type="ECO:0000256" key="6">
    <source>
        <dbReference type="ARBA" id="ARBA00023163"/>
    </source>
</evidence>
<sequence>MAIKLSFRFLLTSDHNLPEEYSLYMIENQHYYLLLNFGSLKSMHSEDFHLPFPFSRQTPSALTPRPEESLMKVTSCIESESEYKLKIIIDCNKTVSGLVVSTDQLDPCQSAHHVHLSLTKPAKIKTLTLSFPYPILVNDISATLHRTDHFIDLVLKKGLYEPWPVDFQLSEGCKWKVDSLKPWENKTSSFTALFDSSSLAIHLKSQFNWYFNLNEAENVAPSIIGPSNWNLRTDQLNVKEALQTIRNRIESLLVDPTTQDLEYFGIQLTGLSSSDWCLLVLIHRPLLTSPLGSPILMLTVVDKQMAINLKIQGKLSEKTYTKEYSKTVKNIAGKMGRVISVEASELQQWRFILRLNSTKIVPGSQQTKHLRSGIKNPWIFATFLSPLYADTPGISKPYSSVMYSIPKSTIADRNCCATCKKILQTPKRCSRCHSIVYCSVDCQRSDWPQHKLLCKVLKAVSS</sequence>
<dbReference type="PANTHER" id="PTHR10237:SF1">
    <property type="entry name" value="DEFORMED EPIDERMAL AUTOREGULATORY FACTOR 1 HOMOLOG"/>
    <property type="match status" value="1"/>
</dbReference>
<evidence type="ECO:0000256" key="8">
    <source>
        <dbReference type="PROSITE-ProRule" id="PRU00134"/>
    </source>
</evidence>
<comment type="caution">
    <text evidence="10">The sequence shown here is derived from an EMBL/GenBank/DDBJ whole genome shotgun (WGS) entry which is preliminary data.</text>
</comment>
<keyword evidence="3" id="KW-0862">Zinc</keyword>
<keyword evidence="4" id="KW-0805">Transcription regulation</keyword>